<organism evidence="1 2">
    <name type="scientific">Lactobacillus amylovorus (strain GRL 1112)</name>
    <dbReference type="NCBI Taxonomy" id="695560"/>
    <lineage>
        <taxon>Bacteria</taxon>
        <taxon>Bacillati</taxon>
        <taxon>Bacillota</taxon>
        <taxon>Bacilli</taxon>
        <taxon>Lactobacillales</taxon>
        <taxon>Lactobacillaceae</taxon>
        <taxon>Lactobacillus</taxon>
    </lineage>
</organism>
<dbReference type="RefSeq" id="WP_013437563.1">
    <property type="nucleotide sequence ID" value="NC_014724.1"/>
</dbReference>
<dbReference type="HOGENOM" id="CLU_077121_0_0_9"/>
<dbReference type="AlphaFoldDB" id="E4SNI9"/>
<dbReference type="GO" id="GO:0008168">
    <property type="term" value="F:methyltransferase activity"/>
    <property type="evidence" value="ECO:0007669"/>
    <property type="project" value="UniProtKB-KW"/>
</dbReference>
<keyword evidence="1" id="KW-0489">Methyltransferase</keyword>
<dbReference type="REBASE" id="29119">
    <property type="entry name" value="M.LamGRLORF3930P"/>
</dbReference>
<sequence length="234" mass="26595">MTTNEKLIKSADRVKDHGEVFTPKWVVDKMIDQPEIAAKVKALTATFLEPSAGEGAFLVEILDRKLKYAAELSKSAHEFGNYALMALSTLYGIELLEDNVEMLVMNMKDTFTDNYRELMADEYQEKPDQKVYNSAKVIIRANMAQGDALKKVDASGDPIIFSEWQPIGKTKVQRTEYTFEAIVNGDGPTGTVQHVVEEMTLDLFPNEEPETFEETPTRHFIPCKWTDIYKEEIE</sequence>
<accession>E4SNI9</accession>
<evidence type="ECO:0000313" key="2">
    <source>
        <dbReference type="Proteomes" id="UP000007033"/>
    </source>
</evidence>
<name>E4SNI9_LACAR</name>
<dbReference type="PATRIC" id="fig|695560.3.peg.782"/>
<dbReference type="SUPFAM" id="SSF53335">
    <property type="entry name" value="S-adenosyl-L-methionine-dependent methyltransferases"/>
    <property type="match status" value="1"/>
</dbReference>
<dbReference type="Proteomes" id="UP000007033">
    <property type="component" value="Chromosome"/>
</dbReference>
<reference evidence="1 2" key="1">
    <citation type="journal article" date="2011" name="J. Bacteriol.">
        <title>Genome sequence of Lactobacillus amylovorus GRL1112.</title>
        <authorList>
            <person name="Kant R."/>
            <person name="Paulin L."/>
            <person name="Alatalo E."/>
            <person name="de Vos W.M."/>
            <person name="Palva A."/>
        </authorList>
    </citation>
    <scope>NUCLEOTIDE SEQUENCE [LARGE SCALE GENOMIC DNA]</scope>
    <source>
        <strain evidence="1 2">GRL 1112</strain>
    </source>
</reference>
<evidence type="ECO:0000313" key="1">
    <source>
        <dbReference type="EMBL" id="ADQ58759.1"/>
    </source>
</evidence>
<keyword evidence="1" id="KW-0808">Transferase</keyword>
<protein>
    <submittedName>
        <fullName evidence="1">DNA methyltransferase</fullName>
    </submittedName>
</protein>
<dbReference type="EMBL" id="CP002338">
    <property type="protein sequence ID" value="ADQ58759.1"/>
    <property type="molecule type" value="Genomic_DNA"/>
</dbReference>
<dbReference type="Gene3D" id="3.40.50.150">
    <property type="entry name" value="Vaccinia Virus protein VP39"/>
    <property type="match status" value="1"/>
</dbReference>
<dbReference type="InterPro" id="IPR029063">
    <property type="entry name" value="SAM-dependent_MTases_sf"/>
</dbReference>
<proteinExistence type="predicted"/>
<gene>
    <name evidence="1" type="ordered locus">LA2_03930</name>
</gene>
<dbReference type="KEGG" id="lam:LA2_03930"/>
<dbReference type="PRINTS" id="PR00507">
    <property type="entry name" value="N12N6MTFRASE"/>
</dbReference>
<dbReference type="GO" id="GO:0032259">
    <property type="term" value="P:methylation"/>
    <property type="evidence" value="ECO:0007669"/>
    <property type="project" value="UniProtKB-KW"/>
</dbReference>